<proteinExistence type="predicted"/>
<dbReference type="GO" id="GO:0004803">
    <property type="term" value="F:transposase activity"/>
    <property type="evidence" value="ECO:0007669"/>
    <property type="project" value="InterPro"/>
</dbReference>
<dbReference type="Pfam" id="PF01797">
    <property type="entry name" value="Y1_Tnp"/>
    <property type="match status" value="1"/>
</dbReference>
<dbReference type="PANTHER" id="PTHR34322">
    <property type="entry name" value="TRANSPOSASE, Y1_TNP DOMAIN-CONTAINING"/>
    <property type="match status" value="1"/>
</dbReference>
<comment type="caution">
    <text evidence="2">The sequence shown here is derived from an EMBL/GenBank/DDBJ whole genome shotgun (WGS) entry which is preliminary data.</text>
</comment>
<dbReference type="InterPro" id="IPR036515">
    <property type="entry name" value="Transposase_17_sf"/>
</dbReference>
<name>A0A1G1WLU1_9BACT</name>
<feature type="domain" description="Transposase IS200-like" evidence="1">
    <location>
        <begin position="9"/>
        <end position="152"/>
    </location>
</feature>
<dbReference type="SMART" id="SM01321">
    <property type="entry name" value="Y1_Tnp"/>
    <property type="match status" value="1"/>
</dbReference>
<dbReference type="GO" id="GO:0006313">
    <property type="term" value="P:DNA transposition"/>
    <property type="evidence" value="ECO:0007669"/>
    <property type="project" value="InterPro"/>
</dbReference>
<organism evidence="2 3">
    <name type="scientific">Candidatus Woykebacteria bacterium RIFCSPHIGHO2_02_FULL_43_16b</name>
    <dbReference type="NCBI Taxonomy" id="1802601"/>
    <lineage>
        <taxon>Bacteria</taxon>
        <taxon>Candidatus Woykeibacteriota</taxon>
    </lineage>
</organism>
<accession>A0A1G1WLU1</accession>
<dbReference type="AlphaFoldDB" id="A0A1G1WLU1"/>
<dbReference type="GO" id="GO:0003677">
    <property type="term" value="F:DNA binding"/>
    <property type="evidence" value="ECO:0007669"/>
    <property type="project" value="InterPro"/>
</dbReference>
<gene>
    <name evidence="2" type="ORF">A3J50_00730</name>
</gene>
<dbReference type="Proteomes" id="UP000177821">
    <property type="component" value="Unassembled WGS sequence"/>
</dbReference>
<evidence type="ECO:0000313" key="2">
    <source>
        <dbReference type="EMBL" id="OGY28350.1"/>
    </source>
</evidence>
<dbReference type="SUPFAM" id="SSF143422">
    <property type="entry name" value="Transposase IS200-like"/>
    <property type="match status" value="1"/>
</dbReference>
<dbReference type="Gene3D" id="3.30.70.1290">
    <property type="entry name" value="Transposase IS200-like"/>
    <property type="match status" value="1"/>
</dbReference>
<protein>
    <recommendedName>
        <fullName evidence="1">Transposase IS200-like domain-containing protein</fullName>
    </recommendedName>
</protein>
<reference evidence="2 3" key="1">
    <citation type="journal article" date="2016" name="Nat. Commun.">
        <title>Thousands of microbial genomes shed light on interconnected biogeochemical processes in an aquifer system.</title>
        <authorList>
            <person name="Anantharaman K."/>
            <person name="Brown C.T."/>
            <person name="Hug L.A."/>
            <person name="Sharon I."/>
            <person name="Castelle C.J."/>
            <person name="Probst A.J."/>
            <person name="Thomas B.C."/>
            <person name="Singh A."/>
            <person name="Wilkins M.J."/>
            <person name="Karaoz U."/>
            <person name="Brodie E.L."/>
            <person name="Williams K.H."/>
            <person name="Hubbard S.S."/>
            <person name="Banfield J.F."/>
        </authorList>
    </citation>
    <scope>NUCLEOTIDE SEQUENCE [LARGE SCALE GENOMIC DNA]</scope>
</reference>
<evidence type="ECO:0000259" key="1">
    <source>
        <dbReference type="SMART" id="SM01321"/>
    </source>
</evidence>
<evidence type="ECO:0000313" key="3">
    <source>
        <dbReference type="Proteomes" id="UP000177821"/>
    </source>
</evidence>
<sequence length="223" mass="26898">MPRRKTIFAIGEYYHIFNRSLYKRPIFVNNPDCKRAITALSYYRYPNPPHRLSYYLSFGVDKREDILTKLAKKDKLVEIISYCFMPNHYHLLLKQNLENGISNFIRLFQNSYTRYFNTKYRSAGYLFEGQFKSKYVEDENYLLHLNRYIHLNPYSSHVIKDLNEIITYPYSSFSAYLKESIDSFVSPEIITSQFKNKVEYRNFVLDYADHQKELQRIKHLVLE</sequence>
<dbReference type="EMBL" id="MHCX01000054">
    <property type="protein sequence ID" value="OGY28350.1"/>
    <property type="molecule type" value="Genomic_DNA"/>
</dbReference>
<dbReference type="InterPro" id="IPR002686">
    <property type="entry name" value="Transposase_17"/>
</dbReference>
<dbReference type="PANTHER" id="PTHR34322:SF2">
    <property type="entry name" value="TRANSPOSASE IS200-LIKE DOMAIN-CONTAINING PROTEIN"/>
    <property type="match status" value="1"/>
</dbReference>